<dbReference type="RefSeq" id="WP_159662555.1">
    <property type="nucleotide sequence ID" value="NZ_WUUS01000001.1"/>
</dbReference>
<name>A0A6B0SQW8_9EURY</name>
<reference evidence="2 3" key="1">
    <citation type="submission" date="2019-12" db="EMBL/GenBank/DDBJ databases">
        <title>Isolation and characterization of three novel carbon monoxide-oxidizing members of Halobacteria from salione crusts and soils.</title>
        <authorList>
            <person name="Myers M.R."/>
            <person name="King G.M."/>
        </authorList>
    </citation>
    <scope>NUCLEOTIDE SEQUENCE [LARGE SCALE GENOMIC DNA]</scope>
    <source>
        <strain evidence="2 3">WSA2</strain>
    </source>
</reference>
<keyword evidence="1" id="KW-1133">Transmembrane helix</keyword>
<evidence type="ECO:0000313" key="2">
    <source>
        <dbReference type="EMBL" id="MXR39946.1"/>
    </source>
</evidence>
<sequence length="100" mass="9979">MSDRLLGGADRLSGAWLARAFAGLSVLGLVLSVAGVAAMAIAAESIGRKTWGAYFAMERAMAIGTPVVVVFAGLSVLGGFAVVYTTGVSDGASAGRPSDD</sequence>
<dbReference type="AlphaFoldDB" id="A0A6B0SQW8"/>
<keyword evidence="3" id="KW-1185">Reference proteome</keyword>
<dbReference type="Proteomes" id="UP000437065">
    <property type="component" value="Unassembled WGS sequence"/>
</dbReference>
<organism evidence="2 3">
    <name type="scientific">Halobaculum saliterrae</name>
    <dbReference type="NCBI Taxonomy" id="2073113"/>
    <lineage>
        <taxon>Archaea</taxon>
        <taxon>Methanobacteriati</taxon>
        <taxon>Methanobacteriota</taxon>
        <taxon>Stenosarchaea group</taxon>
        <taxon>Halobacteria</taxon>
        <taxon>Halobacteriales</taxon>
        <taxon>Haloferacaceae</taxon>
        <taxon>Halobaculum</taxon>
    </lineage>
</organism>
<evidence type="ECO:0000313" key="3">
    <source>
        <dbReference type="Proteomes" id="UP000437065"/>
    </source>
</evidence>
<keyword evidence="1" id="KW-0472">Membrane</keyword>
<accession>A0A6B0SQW8</accession>
<feature type="transmembrane region" description="Helical" evidence="1">
    <location>
        <begin position="63"/>
        <end position="84"/>
    </location>
</feature>
<dbReference type="OrthoDB" id="346483at2157"/>
<keyword evidence="1" id="KW-0812">Transmembrane</keyword>
<gene>
    <name evidence="2" type="ORF">GRX01_01035</name>
</gene>
<proteinExistence type="predicted"/>
<protein>
    <submittedName>
        <fullName evidence="2">Uncharacterized protein</fullName>
    </submittedName>
</protein>
<comment type="caution">
    <text evidence="2">The sequence shown here is derived from an EMBL/GenBank/DDBJ whole genome shotgun (WGS) entry which is preliminary data.</text>
</comment>
<feature type="transmembrane region" description="Helical" evidence="1">
    <location>
        <begin position="20"/>
        <end position="42"/>
    </location>
</feature>
<evidence type="ECO:0000256" key="1">
    <source>
        <dbReference type="SAM" id="Phobius"/>
    </source>
</evidence>
<dbReference type="EMBL" id="WUUS01000001">
    <property type="protein sequence ID" value="MXR39946.1"/>
    <property type="molecule type" value="Genomic_DNA"/>
</dbReference>